<protein>
    <submittedName>
        <fullName evidence="2">MerR family transcriptional regulator</fullName>
    </submittedName>
</protein>
<keyword evidence="3" id="KW-1185">Reference proteome</keyword>
<sequence length="197" mass="22279">MELVKSKDAAESLNVSQTTVKRWASHFPHYFQKDRFGHYVFSSRDLSMLAYIKESLERGETMDMIVLPEPEQQPEQPLNSAAQASHSLLFGNNEQVAAASETYDSEIHCRLVQVERRLEQKADEVVAAQILQHRSELEELRKMIDHLSAAIEFAKQPIPPLSIPSYAAETAAAIESPVAVPSPARKRGLFRSLFVWF</sequence>
<organism evidence="2 3">
    <name type="scientific">Paenibacillus lignilyticus</name>
    <dbReference type="NCBI Taxonomy" id="1172615"/>
    <lineage>
        <taxon>Bacteria</taxon>
        <taxon>Bacillati</taxon>
        <taxon>Bacillota</taxon>
        <taxon>Bacilli</taxon>
        <taxon>Bacillales</taxon>
        <taxon>Paenibacillaceae</taxon>
        <taxon>Paenibacillus</taxon>
    </lineage>
</organism>
<feature type="domain" description="HTH merR-type" evidence="1">
    <location>
        <begin position="6"/>
        <end position="65"/>
    </location>
</feature>
<evidence type="ECO:0000259" key="1">
    <source>
        <dbReference type="Pfam" id="PF13411"/>
    </source>
</evidence>
<dbReference type="Pfam" id="PF13411">
    <property type="entry name" value="MerR_1"/>
    <property type="match status" value="1"/>
</dbReference>
<proteinExistence type="predicted"/>
<evidence type="ECO:0000313" key="2">
    <source>
        <dbReference type="EMBL" id="MBP3965419.1"/>
    </source>
</evidence>
<dbReference type="EMBL" id="JAGKSP010000010">
    <property type="protein sequence ID" value="MBP3965419.1"/>
    <property type="molecule type" value="Genomic_DNA"/>
</dbReference>
<name>A0ABS5CHS7_9BACL</name>
<reference evidence="2 3" key="1">
    <citation type="submission" date="2021-04" db="EMBL/GenBank/DDBJ databases">
        <title>Paenibacillus sp. DLE-14 whole genome sequence.</title>
        <authorList>
            <person name="Ham Y.J."/>
        </authorList>
    </citation>
    <scope>NUCLEOTIDE SEQUENCE [LARGE SCALE GENOMIC DNA]</scope>
    <source>
        <strain evidence="2 3">DLE-14</strain>
    </source>
</reference>
<gene>
    <name evidence="2" type="ORF">I8J30_22150</name>
</gene>
<comment type="caution">
    <text evidence="2">The sequence shown here is derived from an EMBL/GenBank/DDBJ whole genome shotgun (WGS) entry which is preliminary data.</text>
</comment>
<evidence type="ECO:0000313" key="3">
    <source>
        <dbReference type="Proteomes" id="UP000673394"/>
    </source>
</evidence>
<accession>A0ABS5CHS7</accession>
<dbReference type="Proteomes" id="UP000673394">
    <property type="component" value="Unassembled WGS sequence"/>
</dbReference>
<dbReference type="RefSeq" id="WP_210661811.1">
    <property type="nucleotide sequence ID" value="NZ_JAGKSP010000010.1"/>
</dbReference>
<dbReference type="Gene3D" id="1.10.1660.10">
    <property type="match status" value="1"/>
</dbReference>
<dbReference type="InterPro" id="IPR000551">
    <property type="entry name" value="MerR-type_HTH_dom"/>
</dbReference>